<comment type="caution">
    <text evidence="1">The sequence shown here is derived from an EMBL/GenBank/DDBJ whole genome shotgun (WGS) entry which is preliminary data.</text>
</comment>
<accession>A0A363UL90</accession>
<proteinExistence type="predicted"/>
<evidence type="ECO:0000313" key="2">
    <source>
        <dbReference type="Proteomes" id="UP000251800"/>
    </source>
</evidence>
<protein>
    <recommendedName>
        <fullName evidence="3">Mor transcription activator domain-containing protein</fullName>
    </recommendedName>
</protein>
<organism evidence="1 2">
    <name type="scientific">Abyssibacter profundi</name>
    <dbReference type="NCBI Taxonomy" id="2182787"/>
    <lineage>
        <taxon>Bacteria</taxon>
        <taxon>Pseudomonadati</taxon>
        <taxon>Pseudomonadota</taxon>
        <taxon>Gammaproteobacteria</taxon>
        <taxon>Chromatiales</taxon>
        <taxon>Oceanococcaceae</taxon>
        <taxon>Abyssibacter</taxon>
    </lineage>
</organism>
<dbReference type="Proteomes" id="UP000251800">
    <property type="component" value="Unassembled WGS sequence"/>
</dbReference>
<dbReference type="EMBL" id="QEQK01000006">
    <property type="protein sequence ID" value="PWN56196.1"/>
    <property type="molecule type" value="Genomic_DNA"/>
</dbReference>
<keyword evidence="2" id="KW-1185">Reference proteome</keyword>
<gene>
    <name evidence="1" type="ORF">DEH80_07945</name>
</gene>
<sequence>MPATQPDELGQTVDQVAAKLAPRLGNNMDNARELAELVIDEIRALLGPGEVYIRQPRLYDPEKVLADFTGDNAAEVIAEHRISRATLYRLLNRRRGRCG</sequence>
<dbReference type="AlphaFoldDB" id="A0A363UL90"/>
<evidence type="ECO:0000313" key="1">
    <source>
        <dbReference type="EMBL" id="PWN56196.1"/>
    </source>
</evidence>
<name>A0A363UL90_9GAMM</name>
<dbReference type="RefSeq" id="WP_109719967.1">
    <property type="nucleotide sequence ID" value="NZ_QEQK01000006.1"/>
</dbReference>
<evidence type="ECO:0008006" key="3">
    <source>
        <dbReference type="Google" id="ProtNLM"/>
    </source>
</evidence>
<reference evidence="1 2" key="1">
    <citation type="submission" date="2018-05" db="EMBL/GenBank/DDBJ databases">
        <title>Abyssibacter profundi OUC007T gen. nov., sp. nov, a marine bacterium isolated from seawater of the Mariana Trench.</title>
        <authorList>
            <person name="Zhou S."/>
        </authorList>
    </citation>
    <scope>NUCLEOTIDE SEQUENCE [LARGE SCALE GENOMIC DNA]</scope>
    <source>
        <strain evidence="1 2">OUC007</strain>
    </source>
</reference>